<dbReference type="Pfam" id="PF01863">
    <property type="entry name" value="YgjP-like"/>
    <property type="match status" value="1"/>
</dbReference>
<feature type="domain" description="YgjP-like metallopeptidase" evidence="1">
    <location>
        <begin position="23"/>
        <end position="227"/>
    </location>
</feature>
<proteinExistence type="predicted"/>
<dbReference type="InterPro" id="IPR053136">
    <property type="entry name" value="UTP_pyrophosphatase-like"/>
</dbReference>
<dbReference type="Gene3D" id="3.30.2010.10">
    <property type="entry name" value="Metalloproteases ('zincins'), catalytic domain"/>
    <property type="match status" value="1"/>
</dbReference>
<dbReference type="GO" id="GO:0016787">
    <property type="term" value="F:hydrolase activity"/>
    <property type="evidence" value="ECO:0007669"/>
    <property type="project" value="UniProtKB-KW"/>
</dbReference>
<keyword evidence="2" id="KW-0378">Hydrolase</keyword>
<evidence type="ECO:0000313" key="3">
    <source>
        <dbReference type="Proteomes" id="UP000242219"/>
    </source>
</evidence>
<dbReference type="PANTHER" id="PTHR30399">
    <property type="entry name" value="UNCHARACTERIZED PROTEIN YGJP"/>
    <property type="match status" value="1"/>
</dbReference>
<evidence type="ECO:0000313" key="2">
    <source>
        <dbReference type="EMBL" id="OQD45557.1"/>
    </source>
</evidence>
<dbReference type="PANTHER" id="PTHR30399:SF1">
    <property type="entry name" value="UTP PYROPHOSPHATASE"/>
    <property type="match status" value="1"/>
</dbReference>
<dbReference type="AlphaFoldDB" id="A0A1V6LZM9"/>
<dbReference type="Proteomes" id="UP000242219">
    <property type="component" value="Unassembled WGS sequence"/>
</dbReference>
<dbReference type="InterPro" id="IPR002725">
    <property type="entry name" value="YgjP-like_metallopeptidase"/>
</dbReference>
<dbReference type="RefSeq" id="WP_070067277.1">
    <property type="nucleotide sequence ID" value="NZ_MJUW02000083.1"/>
</dbReference>
<name>A0A1V6LZM9_9BACT</name>
<sequence length="237" mass="28949">MQQIKLSNMRIDVIQKDIKNIHLSVYPPAGRVRISAPLRMDLDTIRVFAISKLNWIKKQQQKLLRQEREAPRECLTRESHYYMGKRCLMKVIEHNAAPRVILKHSAVELYVRPHTSIEKKRIVLEEWYRRKLKEIASGYVEYWMKKMRVEDVEYAIKKMKTKWGSCSREAKRIWLNLELAKKPKECIEYIIVHEMVHLLERHHNERFIAYMDNYLPKWRFYKEELNRSPLRHENWDY</sequence>
<keyword evidence="3" id="KW-1185">Reference proteome</keyword>
<organism evidence="2 3">
    <name type="scientific">Candidatus Brocadia sapporoensis</name>
    <dbReference type="NCBI Taxonomy" id="392547"/>
    <lineage>
        <taxon>Bacteria</taxon>
        <taxon>Pseudomonadati</taxon>
        <taxon>Planctomycetota</taxon>
        <taxon>Candidatus Brocadiia</taxon>
        <taxon>Candidatus Brocadiales</taxon>
        <taxon>Candidatus Brocadiaceae</taxon>
        <taxon>Candidatus Brocadia</taxon>
    </lineage>
</organism>
<gene>
    <name evidence="2" type="ORF">BIY37_07830</name>
</gene>
<evidence type="ECO:0000259" key="1">
    <source>
        <dbReference type="Pfam" id="PF01863"/>
    </source>
</evidence>
<comment type="caution">
    <text evidence="2">The sequence shown here is derived from an EMBL/GenBank/DDBJ whole genome shotgun (WGS) entry which is preliminary data.</text>
</comment>
<accession>A0A1V6LZM9</accession>
<protein>
    <submittedName>
        <fullName evidence="2">Metal-dependent hydrolase</fullName>
    </submittedName>
</protein>
<dbReference type="EMBL" id="MJUW02000083">
    <property type="protein sequence ID" value="OQD45557.1"/>
    <property type="molecule type" value="Genomic_DNA"/>
</dbReference>
<reference evidence="2 3" key="1">
    <citation type="journal article" date="2016" name="Genome Announc.">
        <title>Draft Genome Sequence of the Anaerobic Ammonium-Oxidizing Bacterium 'Candidatus Brocadia sp. 40'.</title>
        <authorList>
            <person name="Ali M."/>
            <person name="Haroon M.F."/>
            <person name="Narita Y."/>
            <person name="Zhang L."/>
            <person name="Rangel Shaw D."/>
            <person name="Okabe S."/>
            <person name="Saikaly P.E."/>
        </authorList>
    </citation>
    <scope>NUCLEOTIDE SEQUENCE [LARGE SCALE GENOMIC DNA]</scope>
    <source>
        <strain evidence="2 3">40</strain>
    </source>
</reference>
<dbReference type="CDD" id="cd07344">
    <property type="entry name" value="M48_yhfN_like"/>
    <property type="match status" value="1"/>
</dbReference>